<feature type="region of interest" description="Disordered" evidence="6">
    <location>
        <begin position="63"/>
        <end position="82"/>
    </location>
</feature>
<name>A0AAV5MJH2_9ROSI</name>
<dbReference type="GO" id="GO:0016757">
    <property type="term" value="F:glycosyltransferase activity"/>
    <property type="evidence" value="ECO:0007669"/>
    <property type="project" value="UniProtKB-KW"/>
</dbReference>
<keyword evidence="7" id="KW-0472">Membrane</keyword>
<keyword evidence="3" id="KW-0808">Transferase</keyword>
<dbReference type="PANTHER" id="PTHR11062:SF207">
    <property type="entry name" value="OS07G0188700 PROTEIN"/>
    <property type="match status" value="1"/>
</dbReference>
<comment type="subcellular location">
    <subcellularLocation>
        <location evidence="1">Golgi apparatus membrane</location>
        <topology evidence="1">Single-pass type II membrane protein</topology>
    </subcellularLocation>
</comment>
<evidence type="ECO:0000256" key="5">
    <source>
        <dbReference type="ARBA" id="ARBA00023034"/>
    </source>
</evidence>
<keyword evidence="10" id="KW-1185">Reference proteome</keyword>
<dbReference type="AlphaFoldDB" id="A0AAV5MJH2"/>
<dbReference type="PANTHER" id="PTHR11062">
    <property type="entry name" value="EXOSTOSIN HEPARAN SULFATE GLYCOSYLTRANSFERASE -RELATED"/>
    <property type="match status" value="1"/>
</dbReference>
<accession>A0AAV5MJH2</accession>
<evidence type="ECO:0000313" key="9">
    <source>
        <dbReference type="EMBL" id="GKV49970.1"/>
    </source>
</evidence>
<evidence type="ECO:0000256" key="7">
    <source>
        <dbReference type="SAM" id="Phobius"/>
    </source>
</evidence>
<keyword evidence="5" id="KW-0333">Golgi apparatus</keyword>
<protein>
    <recommendedName>
        <fullName evidence="8">Exostosin GT47 domain-containing protein</fullName>
    </recommendedName>
</protein>
<evidence type="ECO:0000256" key="2">
    <source>
        <dbReference type="ARBA" id="ARBA00010271"/>
    </source>
</evidence>
<reference evidence="9 10" key="1">
    <citation type="journal article" date="2021" name="Commun. Biol.">
        <title>The genome of Shorea leprosula (Dipterocarpaceae) highlights the ecological relevance of drought in aseasonal tropical rainforests.</title>
        <authorList>
            <person name="Ng K.K.S."/>
            <person name="Kobayashi M.J."/>
            <person name="Fawcett J.A."/>
            <person name="Hatakeyama M."/>
            <person name="Paape T."/>
            <person name="Ng C.H."/>
            <person name="Ang C.C."/>
            <person name="Tnah L.H."/>
            <person name="Lee C.T."/>
            <person name="Nishiyama T."/>
            <person name="Sese J."/>
            <person name="O'Brien M.J."/>
            <person name="Copetti D."/>
            <person name="Mohd Noor M.I."/>
            <person name="Ong R.C."/>
            <person name="Putra M."/>
            <person name="Sireger I.Z."/>
            <person name="Indrioko S."/>
            <person name="Kosugi Y."/>
            <person name="Izuno A."/>
            <person name="Isagi Y."/>
            <person name="Lee S.L."/>
            <person name="Shimizu K.K."/>
        </authorList>
    </citation>
    <scope>NUCLEOTIDE SEQUENCE [LARGE SCALE GENOMIC DNA]</scope>
    <source>
        <strain evidence="9">214</strain>
    </source>
</reference>
<keyword evidence="7" id="KW-1133">Transmembrane helix</keyword>
<sequence>MADSSFFRILLFIFPSILGLALISLLSQKSSSWTLISTVSNTNVVTAKTPPSISERREEALDLPPDIVDGNGGSEEANSKDAVPNNLASMPVAAEALQVQNFNERDEASQINATGSSMKDSPDRPLNTKRPRVRIRTNLDRLEMGLQQARAGIRAAMNGSRVQDPDYIPTGPSYLNAKAFHRSYLEMEKRFKIFVYKEGDPPLFHDGPCYHLYTTEGIFIHKMQMDIHFQTQDPEKAHVFFLPYSITRMVQYVWERGHYYDAIGNLVQDYVNVIARKHHYFNRSLGTDHFILSCHDWAPTTSFYSPLLGENSIRVLCNANTSERFNPVKDASIPGLHLMPGRSELGSVVGGPSPSQRRILAFFAGGNHGPVRPLVFKQWENKDPDIQIHNYLPKGVSYHKLMRNSKFCLCPSGYEVGSPRIVESVNNGCVPVLISKNYVPPFSDVLNWKMFAVIVSLEDIPNLKKILLGISDSQYIRMQKRVVQLGRHFQANTPPKRFDVFHMILHSIWLRRLNIRIGKDLDAVPN</sequence>
<evidence type="ECO:0000256" key="3">
    <source>
        <dbReference type="ARBA" id="ARBA00022676"/>
    </source>
</evidence>
<evidence type="ECO:0000256" key="1">
    <source>
        <dbReference type="ARBA" id="ARBA00004323"/>
    </source>
</evidence>
<evidence type="ECO:0000313" key="10">
    <source>
        <dbReference type="Proteomes" id="UP001054252"/>
    </source>
</evidence>
<comment type="similarity">
    <text evidence="2">Belongs to the glycosyltransferase 47 family.</text>
</comment>
<keyword evidence="4" id="KW-0735">Signal-anchor</keyword>
<comment type="caution">
    <text evidence="9">The sequence shown here is derived from an EMBL/GenBank/DDBJ whole genome shotgun (WGS) entry which is preliminary data.</text>
</comment>
<keyword evidence="3" id="KW-0328">Glycosyltransferase</keyword>
<organism evidence="9 10">
    <name type="scientific">Rubroshorea leprosula</name>
    <dbReference type="NCBI Taxonomy" id="152421"/>
    <lineage>
        <taxon>Eukaryota</taxon>
        <taxon>Viridiplantae</taxon>
        <taxon>Streptophyta</taxon>
        <taxon>Embryophyta</taxon>
        <taxon>Tracheophyta</taxon>
        <taxon>Spermatophyta</taxon>
        <taxon>Magnoliopsida</taxon>
        <taxon>eudicotyledons</taxon>
        <taxon>Gunneridae</taxon>
        <taxon>Pentapetalae</taxon>
        <taxon>rosids</taxon>
        <taxon>malvids</taxon>
        <taxon>Malvales</taxon>
        <taxon>Dipterocarpaceae</taxon>
        <taxon>Rubroshorea</taxon>
    </lineage>
</organism>
<dbReference type="GO" id="GO:0000139">
    <property type="term" value="C:Golgi membrane"/>
    <property type="evidence" value="ECO:0007669"/>
    <property type="project" value="UniProtKB-SubCell"/>
</dbReference>
<keyword evidence="7" id="KW-0812">Transmembrane</keyword>
<evidence type="ECO:0000256" key="6">
    <source>
        <dbReference type="SAM" id="MobiDB-lite"/>
    </source>
</evidence>
<dbReference type="InterPro" id="IPR004263">
    <property type="entry name" value="Exostosin"/>
</dbReference>
<dbReference type="Proteomes" id="UP001054252">
    <property type="component" value="Unassembled WGS sequence"/>
</dbReference>
<feature type="domain" description="Exostosin GT47" evidence="8">
    <location>
        <begin position="187"/>
        <end position="467"/>
    </location>
</feature>
<dbReference type="Pfam" id="PF03016">
    <property type="entry name" value="Exostosin_GT47"/>
    <property type="match status" value="1"/>
</dbReference>
<dbReference type="InterPro" id="IPR040911">
    <property type="entry name" value="Exostosin_GT47"/>
</dbReference>
<proteinExistence type="inferred from homology"/>
<evidence type="ECO:0000256" key="4">
    <source>
        <dbReference type="ARBA" id="ARBA00022968"/>
    </source>
</evidence>
<dbReference type="EMBL" id="BPVZ01000330">
    <property type="protein sequence ID" value="GKV49970.1"/>
    <property type="molecule type" value="Genomic_DNA"/>
</dbReference>
<gene>
    <name evidence="9" type="ORF">SLEP1_g56692</name>
</gene>
<evidence type="ECO:0000259" key="8">
    <source>
        <dbReference type="Pfam" id="PF03016"/>
    </source>
</evidence>
<feature type="transmembrane region" description="Helical" evidence="7">
    <location>
        <begin position="6"/>
        <end position="26"/>
    </location>
</feature>